<protein>
    <submittedName>
        <fullName evidence="1">Uncharacterized protein</fullName>
    </submittedName>
</protein>
<dbReference type="EMBL" id="JAGFNK010000146">
    <property type="protein sequence ID" value="KAI9465119.1"/>
    <property type="molecule type" value="Genomic_DNA"/>
</dbReference>
<reference evidence="1" key="1">
    <citation type="submission" date="2021-03" db="EMBL/GenBank/DDBJ databases">
        <title>Evolutionary priming and transition to the ectomycorrhizal habit in an iconic lineage of mushroom-forming fungi: is preadaptation a requirement?</title>
        <authorList>
            <consortium name="DOE Joint Genome Institute"/>
            <person name="Looney B.P."/>
            <person name="Miyauchi S."/>
            <person name="Morin E."/>
            <person name="Drula E."/>
            <person name="Courty P.E."/>
            <person name="Chicoki N."/>
            <person name="Fauchery L."/>
            <person name="Kohler A."/>
            <person name="Kuo A."/>
            <person name="LaButti K."/>
            <person name="Pangilinan J."/>
            <person name="Lipzen A."/>
            <person name="Riley R."/>
            <person name="Andreopoulos W."/>
            <person name="He G."/>
            <person name="Johnson J."/>
            <person name="Barry K.W."/>
            <person name="Grigoriev I.V."/>
            <person name="Nagy L."/>
            <person name="Hibbett D."/>
            <person name="Henrissat B."/>
            <person name="Matheny P.B."/>
            <person name="Labbe J."/>
            <person name="Martin A.F."/>
        </authorList>
    </citation>
    <scope>NUCLEOTIDE SEQUENCE</scope>
    <source>
        <strain evidence="1">BPL698</strain>
    </source>
</reference>
<sequence length="209" mass="23138">MGSAGNIATSQGQKEIADGKSSKVRRKGKRHTEPAGKEGSRSDEWAYFSPRGRRALPCHVSLVRLVLEQGRHTGMERMMITKSSSVSGTCALRDHACQTRRLGPWRSLPWACPFSAFRSGKVVCPVRMSHKRKTPLPVVHTRNAKAQILIEGTPINSHTKSMVSSIPLHRKSRQAYMGDQSSDRHHLSLRPTLPCPGTPCHKNAHHMPG</sequence>
<evidence type="ECO:0000313" key="2">
    <source>
        <dbReference type="Proteomes" id="UP001207468"/>
    </source>
</evidence>
<gene>
    <name evidence="1" type="ORF">F5148DRAFT_168058</name>
</gene>
<comment type="caution">
    <text evidence="1">The sequence shown here is derived from an EMBL/GenBank/DDBJ whole genome shotgun (WGS) entry which is preliminary data.</text>
</comment>
<accession>A0ACC0U5T9</accession>
<keyword evidence="2" id="KW-1185">Reference proteome</keyword>
<organism evidence="1 2">
    <name type="scientific">Russula earlei</name>
    <dbReference type="NCBI Taxonomy" id="71964"/>
    <lineage>
        <taxon>Eukaryota</taxon>
        <taxon>Fungi</taxon>
        <taxon>Dikarya</taxon>
        <taxon>Basidiomycota</taxon>
        <taxon>Agaricomycotina</taxon>
        <taxon>Agaricomycetes</taxon>
        <taxon>Russulales</taxon>
        <taxon>Russulaceae</taxon>
        <taxon>Russula</taxon>
    </lineage>
</organism>
<name>A0ACC0U5T9_9AGAM</name>
<dbReference type="Proteomes" id="UP001207468">
    <property type="component" value="Unassembled WGS sequence"/>
</dbReference>
<evidence type="ECO:0000313" key="1">
    <source>
        <dbReference type="EMBL" id="KAI9465119.1"/>
    </source>
</evidence>
<proteinExistence type="predicted"/>